<evidence type="ECO:0000256" key="5">
    <source>
        <dbReference type="ARBA" id="ARBA00023136"/>
    </source>
</evidence>
<comment type="similarity">
    <text evidence="6">Belongs to the TVP38/TMEM64 family.</text>
</comment>
<keyword evidence="2 6" id="KW-1003">Cell membrane</keyword>
<reference evidence="9 10" key="1">
    <citation type="submission" date="2013-06" db="EMBL/GenBank/DDBJ databases">
        <authorList>
            <person name="Weinstock G."/>
            <person name="Sodergren E."/>
            <person name="Clifton S."/>
            <person name="Fulton L."/>
            <person name="Fulton B."/>
            <person name="Courtney L."/>
            <person name="Fronick C."/>
            <person name="Harrison M."/>
            <person name="Strong C."/>
            <person name="Farmer C."/>
            <person name="Delahaunty K."/>
            <person name="Markovic C."/>
            <person name="Hall O."/>
            <person name="Minx P."/>
            <person name="Tomlinson C."/>
            <person name="Mitreva M."/>
            <person name="Nelson J."/>
            <person name="Hou S."/>
            <person name="Wollam A."/>
            <person name="Pepin K.H."/>
            <person name="Johnson M."/>
            <person name="Bhonagiri V."/>
            <person name="Nash W.E."/>
            <person name="Warren W."/>
            <person name="Chinwalla A."/>
            <person name="Mardis E.R."/>
            <person name="Wilson R.K."/>
        </authorList>
    </citation>
    <scope>NUCLEOTIDE SEQUENCE [LARGE SCALE GENOMIC DNA]</scope>
    <source>
        <strain evidence="9 10">ATCC 51271</strain>
    </source>
</reference>
<evidence type="ECO:0000313" key="10">
    <source>
        <dbReference type="Proteomes" id="UP000018227"/>
    </source>
</evidence>
<sequence>MSKEDILKKLRAIFYNTTMCLPIGYILGILFSLSNKYQMMINLALVMYIPVAFGIMLGIAFNKITTKYLFFVYEGILLVMALVFGKLPNILYLTKEALNLPANVSVNSMKLPFIIFVVVVNIINIYITLTLGKYQKIYTKEELKEIKEKEAKLSDLREEKSEEEIREIKNKRKKLRYIAIAGLVVFFIVYFVFADFRNNLNKAFATISKLDTNVVIDYLKSFGPLTAVVSFILMILQSIAAPIPAFLITLSNAAIFGWVWGAVLSWSSAMVGAALCFFLARALGRDVVEKLTSKGAMESVDVFFERYGKYAILICRLLPFVSFDFVSYGAGLTNMGFWAFWIATGIGQLPATIVYSYVGGTLSGGAQKLFVGLLSLFALSIVIGIIKKIYNDKHKVEKEKGIELPTEE</sequence>
<evidence type="ECO:0000256" key="1">
    <source>
        <dbReference type="ARBA" id="ARBA00004651"/>
    </source>
</evidence>
<feature type="transmembrane region" description="Helical" evidence="6">
    <location>
        <begin position="370"/>
        <end position="390"/>
    </location>
</feature>
<keyword evidence="3 6" id="KW-0812">Transmembrane</keyword>
<organism evidence="9 10">
    <name type="scientific">Catonella morbi ATCC 51271</name>
    <dbReference type="NCBI Taxonomy" id="592026"/>
    <lineage>
        <taxon>Bacteria</taxon>
        <taxon>Bacillati</taxon>
        <taxon>Bacillota</taxon>
        <taxon>Clostridia</taxon>
        <taxon>Lachnospirales</taxon>
        <taxon>Lachnospiraceae</taxon>
        <taxon>Catonella</taxon>
    </lineage>
</organism>
<dbReference type="AlphaFoldDB" id="V2Z9D2"/>
<evidence type="ECO:0000256" key="2">
    <source>
        <dbReference type="ARBA" id="ARBA00022475"/>
    </source>
</evidence>
<dbReference type="eggNOG" id="COG0398">
    <property type="taxonomic scope" value="Bacteria"/>
</dbReference>
<keyword evidence="7" id="KW-0175">Coiled coil</keyword>
<proteinExistence type="inferred from homology"/>
<feature type="transmembrane region" description="Helical" evidence="6">
    <location>
        <begin position="39"/>
        <end position="61"/>
    </location>
</feature>
<gene>
    <name evidence="9" type="ORF">GCWU0000282_001262</name>
</gene>
<keyword evidence="10" id="KW-1185">Reference proteome</keyword>
<feature type="transmembrane region" description="Helical" evidence="6">
    <location>
        <begin position="338"/>
        <end position="358"/>
    </location>
</feature>
<dbReference type="PANTHER" id="PTHR12677:SF59">
    <property type="entry name" value="GOLGI APPARATUS MEMBRANE PROTEIN TVP38-RELATED"/>
    <property type="match status" value="1"/>
</dbReference>
<dbReference type="Proteomes" id="UP000018227">
    <property type="component" value="Unassembled WGS sequence"/>
</dbReference>
<feature type="transmembrane region" description="Helical" evidence="6">
    <location>
        <begin position="227"/>
        <end position="248"/>
    </location>
</feature>
<evidence type="ECO:0000256" key="4">
    <source>
        <dbReference type="ARBA" id="ARBA00022989"/>
    </source>
</evidence>
<feature type="transmembrane region" description="Helical" evidence="6">
    <location>
        <begin position="12"/>
        <end position="33"/>
    </location>
</feature>
<feature type="transmembrane region" description="Helical" evidence="6">
    <location>
        <begin position="175"/>
        <end position="193"/>
    </location>
</feature>
<feature type="transmembrane region" description="Helical" evidence="6">
    <location>
        <begin position="255"/>
        <end position="280"/>
    </location>
</feature>
<dbReference type="EMBL" id="ACIL03000009">
    <property type="protein sequence ID" value="ESL03550.1"/>
    <property type="molecule type" value="Genomic_DNA"/>
</dbReference>
<dbReference type="PANTHER" id="PTHR12677">
    <property type="entry name" value="GOLGI APPARATUS MEMBRANE PROTEIN TVP38-RELATED"/>
    <property type="match status" value="1"/>
</dbReference>
<dbReference type="GO" id="GO:0005886">
    <property type="term" value="C:plasma membrane"/>
    <property type="evidence" value="ECO:0007669"/>
    <property type="project" value="UniProtKB-SubCell"/>
</dbReference>
<feature type="transmembrane region" description="Helical" evidence="6">
    <location>
        <begin position="307"/>
        <end position="326"/>
    </location>
</feature>
<dbReference type="HOGENOM" id="CLU_058603_0_0_9"/>
<feature type="transmembrane region" description="Helical" evidence="6">
    <location>
        <begin position="111"/>
        <end position="131"/>
    </location>
</feature>
<feature type="coiled-coil region" evidence="7">
    <location>
        <begin position="139"/>
        <end position="178"/>
    </location>
</feature>
<evidence type="ECO:0000256" key="7">
    <source>
        <dbReference type="SAM" id="Coils"/>
    </source>
</evidence>
<dbReference type="STRING" id="592026.GCWU0000282_001262"/>
<evidence type="ECO:0000256" key="6">
    <source>
        <dbReference type="RuleBase" id="RU366058"/>
    </source>
</evidence>
<name>V2Z9D2_9FIRM</name>
<keyword evidence="5 6" id="KW-0472">Membrane</keyword>
<evidence type="ECO:0000313" key="9">
    <source>
        <dbReference type="EMBL" id="ESL03550.1"/>
    </source>
</evidence>
<dbReference type="Pfam" id="PF09335">
    <property type="entry name" value="VTT_dom"/>
    <property type="match status" value="1"/>
</dbReference>
<dbReference type="InterPro" id="IPR032816">
    <property type="entry name" value="VTT_dom"/>
</dbReference>
<comment type="caution">
    <text evidence="9">The sequence shown here is derived from an EMBL/GenBank/DDBJ whole genome shotgun (WGS) entry which is preliminary data.</text>
</comment>
<evidence type="ECO:0000256" key="3">
    <source>
        <dbReference type="ARBA" id="ARBA00022692"/>
    </source>
</evidence>
<dbReference type="InterPro" id="IPR015414">
    <property type="entry name" value="TMEM64"/>
</dbReference>
<accession>V2Z9D2</accession>
<feature type="transmembrane region" description="Helical" evidence="6">
    <location>
        <begin position="68"/>
        <end position="91"/>
    </location>
</feature>
<feature type="domain" description="VTT" evidence="8">
    <location>
        <begin position="243"/>
        <end position="359"/>
    </location>
</feature>
<protein>
    <recommendedName>
        <fullName evidence="6">TVP38/TMEM64 family membrane protein</fullName>
    </recommendedName>
</protein>
<comment type="caution">
    <text evidence="6">Lacks conserved residue(s) required for the propagation of feature annotation.</text>
</comment>
<evidence type="ECO:0000259" key="8">
    <source>
        <dbReference type="Pfam" id="PF09335"/>
    </source>
</evidence>
<comment type="subcellular location">
    <subcellularLocation>
        <location evidence="1 6">Cell membrane</location>
        <topology evidence="1 6">Multi-pass membrane protein</topology>
    </subcellularLocation>
</comment>
<keyword evidence="4 6" id="KW-1133">Transmembrane helix</keyword>